<dbReference type="AlphaFoldDB" id="A0A0F4YJ62"/>
<dbReference type="Gene3D" id="1.10.287.1490">
    <property type="match status" value="1"/>
</dbReference>
<feature type="compositionally biased region" description="Basic residues" evidence="2">
    <location>
        <begin position="274"/>
        <end position="287"/>
    </location>
</feature>
<feature type="compositionally biased region" description="Basic and acidic residues" evidence="2">
    <location>
        <begin position="222"/>
        <end position="231"/>
    </location>
</feature>
<feature type="region of interest" description="Disordered" evidence="2">
    <location>
        <begin position="186"/>
        <end position="299"/>
    </location>
</feature>
<evidence type="ECO:0000256" key="2">
    <source>
        <dbReference type="SAM" id="MobiDB-lite"/>
    </source>
</evidence>
<evidence type="ECO:0000256" key="1">
    <source>
        <dbReference type="SAM" id="Coils"/>
    </source>
</evidence>
<dbReference type="Proteomes" id="UP000053958">
    <property type="component" value="Unassembled WGS sequence"/>
</dbReference>
<keyword evidence="1" id="KW-0175">Coiled coil</keyword>
<reference evidence="3 4" key="1">
    <citation type="submission" date="2015-04" db="EMBL/GenBank/DDBJ databases">
        <authorList>
            <person name="Heijne W.H."/>
            <person name="Fedorova N.D."/>
            <person name="Nierman W.C."/>
            <person name="Vollebregt A.W."/>
            <person name="Zhao Z."/>
            <person name="Wu L."/>
            <person name="Kumar M."/>
            <person name="Stam H."/>
            <person name="van den Berg M.A."/>
            <person name="Pel H.J."/>
        </authorList>
    </citation>
    <scope>NUCLEOTIDE SEQUENCE [LARGE SCALE GENOMIC DNA]</scope>
    <source>
        <strain evidence="3 4">CBS 393.64</strain>
    </source>
</reference>
<accession>A0A0F4YJ62</accession>
<proteinExistence type="predicted"/>
<organism evidence="3 4">
    <name type="scientific">Rasamsonia emersonii (strain ATCC 16479 / CBS 393.64 / IMI 116815)</name>
    <dbReference type="NCBI Taxonomy" id="1408163"/>
    <lineage>
        <taxon>Eukaryota</taxon>
        <taxon>Fungi</taxon>
        <taxon>Dikarya</taxon>
        <taxon>Ascomycota</taxon>
        <taxon>Pezizomycotina</taxon>
        <taxon>Eurotiomycetes</taxon>
        <taxon>Eurotiomycetidae</taxon>
        <taxon>Eurotiales</taxon>
        <taxon>Trichocomaceae</taxon>
        <taxon>Rasamsonia</taxon>
    </lineage>
</organism>
<gene>
    <name evidence="3" type="ORF">T310_8145</name>
</gene>
<evidence type="ECO:0000313" key="4">
    <source>
        <dbReference type="Proteomes" id="UP000053958"/>
    </source>
</evidence>
<name>A0A0F4YJ62_RASE3</name>
<dbReference type="EMBL" id="LASV01000529">
    <property type="protein sequence ID" value="KKA17916.1"/>
    <property type="molecule type" value="Genomic_DNA"/>
</dbReference>
<protein>
    <submittedName>
        <fullName evidence="3">Uncharacterized protein</fullName>
    </submittedName>
</protein>
<feature type="coiled-coil region" evidence="1">
    <location>
        <begin position="75"/>
        <end position="178"/>
    </location>
</feature>
<feature type="compositionally biased region" description="Polar residues" evidence="2">
    <location>
        <begin position="248"/>
        <end position="259"/>
    </location>
</feature>
<dbReference type="RefSeq" id="XP_013324528.1">
    <property type="nucleotide sequence ID" value="XM_013469074.1"/>
</dbReference>
<evidence type="ECO:0000313" key="3">
    <source>
        <dbReference type="EMBL" id="KKA17916.1"/>
    </source>
</evidence>
<keyword evidence="4" id="KW-1185">Reference proteome</keyword>
<dbReference type="GeneID" id="25320405"/>
<comment type="caution">
    <text evidence="3">The sequence shown here is derived from an EMBL/GenBank/DDBJ whole genome shotgun (WGS) entry which is preliminary data.</text>
</comment>
<sequence length="299" mass="33791">MNLTEEVRNNHTYCTNECRRLAEQHASVLQQVEGQQHKLDNEISRLTQDIAVAKEGLGSLEKNIPSEEETRRAILQEVNQEWDRVTEKIKSLEKQLDEARTQTTDSLKALEEKIQSANSAELEKVLEQVREMKGSLSNEIQDVANRLDDFKETSRKDVEDAIARLGELERAKEELVERLASEPESLALRPIKAESRQPSEVPDDVPPATEDPPLPSPVDVNEAAKHNDAEKKKKKRKFNHSALISDEASATSYTPSVRSSPVPEEGSSQLSRSEKKHKRKKRKKKHWVSGPPAVITLDD</sequence>